<name>F2NVW2_TRES6</name>
<dbReference type="EC" id="3.6.1.-" evidence="3"/>
<dbReference type="InterPro" id="IPR010914">
    <property type="entry name" value="RsgA_GTPase_dom"/>
</dbReference>
<dbReference type="Gene3D" id="3.40.50.300">
    <property type="entry name" value="P-loop containing nucleotide triphosphate hydrolases"/>
    <property type="match status" value="1"/>
</dbReference>
<protein>
    <recommendedName>
        <fullName evidence="3">Small ribosomal subunit biogenesis GTPase RsgA</fullName>
        <ecNumber evidence="3">3.6.1.-</ecNumber>
    </recommendedName>
</protein>
<comment type="caution">
    <text evidence="3">Lacks conserved residue(s) required for the propagation of feature annotation.</text>
</comment>
<dbReference type="CDD" id="cd01854">
    <property type="entry name" value="YjeQ_EngC"/>
    <property type="match status" value="1"/>
</dbReference>
<feature type="binding site" evidence="3">
    <location>
        <position position="277"/>
    </location>
    <ligand>
        <name>Zn(2+)</name>
        <dbReference type="ChEBI" id="CHEBI:29105"/>
    </ligand>
</feature>
<feature type="binding site" evidence="3">
    <location>
        <position position="271"/>
    </location>
    <ligand>
        <name>Zn(2+)</name>
        <dbReference type="ChEBI" id="CHEBI:29105"/>
    </ligand>
</feature>
<comment type="function">
    <text evidence="3">One of several proteins that assist in the late maturation steps of the functional core of the 30S ribosomal subunit. Helps release RbfA from mature subunits. May play a role in the assembly of ribosomal proteins into the subunit. Circularly permuted GTPase that catalyzes slow GTP hydrolysis, GTPase activity is stimulated by the 30S ribosomal subunit.</text>
</comment>
<evidence type="ECO:0000256" key="3">
    <source>
        <dbReference type="HAMAP-Rule" id="MF_01820"/>
    </source>
</evidence>
<dbReference type="HOGENOM" id="CLU_033617_2_0_12"/>
<comment type="cofactor">
    <cofactor evidence="3">
        <name>Zn(2+)</name>
        <dbReference type="ChEBI" id="CHEBI:29105"/>
    </cofactor>
    <text evidence="3">Binds 1 zinc ion per subunit.</text>
</comment>
<dbReference type="GO" id="GO:0003743">
    <property type="term" value="F:translation initiation factor activity"/>
    <property type="evidence" value="ECO:0007669"/>
    <property type="project" value="UniProtKB-UniRule"/>
</dbReference>
<accession>F2NVW2</accession>
<dbReference type="InterPro" id="IPR030378">
    <property type="entry name" value="G_CP_dom"/>
</dbReference>
<evidence type="ECO:0000259" key="7">
    <source>
        <dbReference type="PROSITE" id="PS51721"/>
    </source>
</evidence>
<dbReference type="InterPro" id="IPR027417">
    <property type="entry name" value="P-loop_NTPase"/>
</dbReference>
<comment type="similarity">
    <text evidence="3">Belongs to the TRAFAC class YlqF/YawG GTPase family. RsgA subfamily.</text>
</comment>
<dbReference type="PANTHER" id="PTHR32120:SF11">
    <property type="entry name" value="SMALL RIBOSOMAL SUBUNIT BIOGENESIS GTPASE RSGA 1, MITOCHONDRIAL-RELATED"/>
    <property type="match status" value="1"/>
</dbReference>
<keyword evidence="2 3" id="KW-0342">GTP-binding</keyword>
<dbReference type="SUPFAM" id="SSF50249">
    <property type="entry name" value="Nucleic acid-binding proteins"/>
    <property type="match status" value="1"/>
</dbReference>
<comment type="subcellular location">
    <subcellularLocation>
        <location evidence="3">Cytoplasm</location>
    </subcellularLocation>
</comment>
<reference evidence="9" key="2">
    <citation type="submission" date="2011-04" db="EMBL/GenBank/DDBJ databases">
        <title>The complete genome of chromosome of Treponema succinifaciens DSM 2489.</title>
        <authorList>
            <person name="Lucas S."/>
            <person name="Copeland A."/>
            <person name="Lapidus A."/>
            <person name="Bruce D."/>
            <person name="Goodwin L."/>
            <person name="Pitluck S."/>
            <person name="Peters L."/>
            <person name="Kyrpides N."/>
            <person name="Mavromatis K."/>
            <person name="Ivanova N."/>
            <person name="Ovchinnikova G."/>
            <person name="Teshima H."/>
            <person name="Detter J.C."/>
            <person name="Tapia R."/>
            <person name="Han C."/>
            <person name="Land M."/>
            <person name="Hauser L."/>
            <person name="Markowitz V."/>
            <person name="Cheng J.-F."/>
            <person name="Hugenholtz P."/>
            <person name="Woyke T."/>
            <person name="Wu D."/>
            <person name="Gronow S."/>
            <person name="Wellnitz S."/>
            <person name="Brambilla E."/>
            <person name="Klenk H.-P."/>
            <person name="Eisen J.A."/>
        </authorList>
    </citation>
    <scope>NUCLEOTIDE SEQUENCE [LARGE SCALE GENOMIC DNA]</scope>
    <source>
        <strain evidence="9">ATCC 33096 / DSM 2489 / 6091</strain>
    </source>
</reference>
<dbReference type="HAMAP" id="MF_01820">
    <property type="entry name" value="GTPase_RsgA"/>
    <property type="match status" value="1"/>
</dbReference>
<keyword evidence="3" id="KW-0378">Hydrolase</keyword>
<dbReference type="RefSeq" id="WP_013701970.1">
    <property type="nucleotide sequence ID" value="NC_015385.1"/>
</dbReference>
<dbReference type="GO" id="GO:0019843">
    <property type="term" value="F:rRNA binding"/>
    <property type="evidence" value="ECO:0007669"/>
    <property type="project" value="UniProtKB-KW"/>
</dbReference>
<dbReference type="SUPFAM" id="SSF52540">
    <property type="entry name" value="P-loop containing nucleoside triphosphate hydrolases"/>
    <property type="match status" value="1"/>
</dbReference>
<dbReference type="Proteomes" id="UP000006852">
    <property type="component" value="Chromosome"/>
</dbReference>
<gene>
    <name evidence="3" type="primary">rsgA</name>
    <name evidence="8" type="ordered locus">Tresu_1798</name>
</gene>
<dbReference type="EMBL" id="CP002631">
    <property type="protein sequence ID" value="AEB14689.1"/>
    <property type="molecule type" value="Genomic_DNA"/>
</dbReference>
<keyword evidence="9" id="KW-1185">Reference proteome</keyword>
<dbReference type="Pfam" id="PF03193">
    <property type="entry name" value="RsgA_GTPase"/>
    <property type="match status" value="1"/>
</dbReference>
<dbReference type="GO" id="GO:0046872">
    <property type="term" value="F:metal ion binding"/>
    <property type="evidence" value="ECO:0007669"/>
    <property type="project" value="UniProtKB-KW"/>
</dbReference>
<keyword evidence="3" id="KW-0699">rRNA-binding</keyword>
<reference evidence="8 9" key="1">
    <citation type="journal article" date="2011" name="Stand. Genomic Sci.">
        <title>Complete genome sequence of Treponema succinifaciens type strain (6091).</title>
        <authorList>
            <person name="Han C."/>
            <person name="Gronow S."/>
            <person name="Teshima H."/>
            <person name="Lapidus A."/>
            <person name="Nolan M."/>
            <person name="Lucas S."/>
            <person name="Hammon N."/>
            <person name="Deshpande S."/>
            <person name="Cheng J.F."/>
            <person name="Zeytun A."/>
            <person name="Tapia R."/>
            <person name="Goodwin L."/>
            <person name="Pitluck S."/>
            <person name="Liolios K."/>
            <person name="Pagani I."/>
            <person name="Ivanova N."/>
            <person name="Mavromatis K."/>
            <person name="Mikhailova N."/>
            <person name="Huntemann M."/>
            <person name="Pati A."/>
            <person name="Chen A."/>
            <person name="Palaniappan K."/>
            <person name="Land M."/>
            <person name="Hauser L."/>
            <person name="Brambilla E.M."/>
            <person name="Rohde M."/>
            <person name="Goker M."/>
            <person name="Woyke T."/>
            <person name="Bristow J."/>
            <person name="Eisen J.A."/>
            <person name="Markowitz V."/>
            <person name="Hugenholtz P."/>
            <person name="Kyrpides N.C."/>
            <person name="Klenk H.P."/>
            <person name="Detter J.C."/>
        </authorList>
    </citation>
    <scope>NUCLEOTIDE SEQUENCE [LARGE SCALE GENOMIC DNA]</scope>
    <source>
        <strain evidence="9">ATCC 33096 / DSM 2489 / 6091</strain>
    </source>
</reference>
<dbReference type="PROSITE" id="PS50832">
    <property type="entry name" value="S1_IF1_TYPE"/>
    <property type="match status" value="1"/>
</dbReference>
<feature type="domain" description="S1-like" evidence="5">
    <location>
        <begin position="13"/>
        <end position="62"/>
    </location>
</feature>
<keyword evidence="3" id="KW-0690">Ribosome biogenesis</keyword>
<keyword evidence="4" id="KW-0648">Protein biosynthesis</keyword>
<feature type="domain" description="EngC GTPase" evidence="6">
    <location>
        <begin position="87"/>
        <end position="245"/>
    </location>
</feature>
<evidence type="ECO:0000259" key="5">
    <source>
        <dbReference type="PROSITE" id="PS50832"/>
    </source>
</evidence>
<feature type="binding site" evidence="3">
    <location>
        <begin position="178"/>
        <end position="186"/>
    </location>
    <ligand>
        <name>GTP</name>
        <dbReference type="ChEBI" id="CHEBI:37565"/>
    </ligand>
</feature>
<dbReference type="GO" id="GO:0005737">
    <property type="term" value="C:cytoplasm"/>
    <property type="evidence" value="ECO:0007669"/>
    <property type="project" value="UniProtKB-SubCell"/>
</dbReference>
<dbReference type="GeneID" id="302998938"/>
<dbReference type="InterPro" id="IPR006196">
    <property type="entry name" value="RNA-binding_domain_S1_IF1"/>
</dbReference>
<dbReference type="GO" id="GO:0003924">
    <property type="term" value="F:GTPase activity"/>
    <property type="evidence" value="ECO:0007669"/>
    <property type="project" value="UniProtKB-UniRule"/>
</dbReference>
<evidence type="ECO:0000256" key="2">
    <source>
        <dbReference type="ARBA" id="ARBA00023134"/>
    </source>
</evidence>
<organism evidence="8 9">
    <name type="scientific">Treponema succinifaciens (strain ATCC 33096 / DSM 2489 / 6091)</name>
    <dbReference type="NCBI Taxonomy" id="869209"/>
    <lineage>
        <taxon>Bacteria</taxon>
        <taxon>Pseudomonadati</taxon>
        <taxon>Spirochaetota</taxon>
        <taxon>Spirochaetia</taxon>
        <taxon>Spirochaetales</taxon>
        <taxon>Treponemataceae</taxon>
        <taxon>Treponema</taxon>
    </lineage>
</organism>
<keyword evidence="4" id="KW-0396">Initiation factor</keyword>
<dbReference type="eggNOG" id="COG1162">
    <property type="taxonomic scope" value="Bacteria"/>
</dbReference>
<evidence type="ECO:0000313" key="9">
    <source>
        <dbReference type="Proteomes" id="UP000006852"/>
    </source>
</evidence>
<keyword evidence="3" id="KW-0963">Cytoplasm</keyword>
<proteinExistence type="inferred from homology"/>
<evidence type="ECO:0000256" key="4">
    <source>
        <dbReference type="PROSITE-ProRule" id="PRU00181"/>
    </source>
</evidence>
<evidence type="ECO:0000313" key="8">
    <source>
        <dbReference type="EMBL" id="AEB14689.1"/>
    </source>
</evidence>
<dbReference type="KEGG" id="tsu:Tresu_1798"/>
<evidence type="ECO:0000256" key="1">
    <source>
        <dbReference type="ARBA" id="ARBA00022741"/>
    </source>
</evidence>
<dbReference type="Gene3D" id="1.10.40.50">
    <property type="entry name" value="Probable gtpase engc, domain 3"/>
    <property type="match status" value="1"/>
</dbReference>
<sequence length="318" mass="35503">MNGLVLDGSKNVFQVECDDGFIRECSLKGKILKDGKGYYNPLAPGDIVVLDDDSLEEEKGLIKNLVPRKNEFVRWNVKKRQPQVLASNLDYLLIVTTPDEPPFKPRFIDRALVQADFQKITPVIVCNKYELSQSDEFKERLLNWEEMGYKIIRSSAKTGEGIEELANFIENKTCAFVGKSGVGKSSIINVLDNNVVLKTGSLSKKYGKGTHTTTKGTLIHLQLNEALMGGRKDAVANIIDTPGVKTFLLHGISAENLALYYKEFFPFIGKCSFGMSCSHVKEKGCAICKAVEEGKISKARYESWKKTFEELKTGIWGD</sequence>
<dbReference type="GO" id="GO:0042274">
    <property type="term" value="P:ribosomal small subunit biogenesis"/>
    <property type="evidence" value="ECO:0007669"/>
    <property type="project" value="UniProtKB-UniRule"/>
</dbReference>
<dbReference type="PROSITE" id="PS50936">
    <property type="entry name" value="ENGC_GTPASE"/>
    <property type="match status" value="1"/>
</dbReference>
<keyword evidence="3" id="KW-0862">Zinc</keyword>
<keyword evidence="3" id="KW-0479">Metal-binding</keyword>
<dbReference type="PANTHER" id="PTHR32120">
    <property type="entry name" value="SMALL RIBOSOMAL SUBUNIT BIOGENESIS GTPASE RSGA"/>
    <property type="match status" value="1"/>
</dbReference>
<dbReference type="InterPro" id="IPR012340">
    <property type="entry name" value="NA-bd_OB-fold"/>
</dbReference>
<evidence type="ECO:0000259" key="6">
    <source>
        <dbReference type="PROSITE" id="PS50936"/>
    </source>
</evidence>
<dbReference type="NCBIfam" id="TIGR00157">
    <property type="entry name" value="ribosome small subunit-dependent GTPase A"/>
    <property type="match status" value="1"/>
</dbReference>
<keyword evidence="1 3" id="KW-0547">Nucleotide-binding</keyword>
<feature type="binding site" evidence="3">
    <location>
        <position position="285"/>
    </location>
    <ligand>
        <name>Zn(2+)</name>
        <dbReference type="ChEBI" id="CHEBI:29105"/>
    </ligand>
</feature>
<dbReference type="InterPro" id="IPR004881">
    <property type="entry name" value="Ribosome_biogen_GTPase_RsgA"/>
</dbReference>
<dbReference type="STRING" id="869209.Tresu_1798"/>
<dbReference type="PROSITE" id="PS51721">
    <property type="entry name" value="G_CP"/>
    <property type="match status" value="1"/>
</dbReference>
<feature type="binding site" evidence="3">
    <location>
        <position position="279"/>
    </location>
    <ligand>
        <name>Zn(2+)</name>
        <dbReference type="ChEBI" id="CHEBI:29105"/>
    </ligand>
</feature>
<dbReference type="AlphaFoldDB" id="F2NVW2"/>
<feature type="domain" description="CP-type G" evidence="7">
    <location>
        <begin position="75"/>
        <end position="247"/>
    </location>
</feature>
<comment type="subunit">
    <text evidence="3">Monomer. Associates with 30S ribosomal subunit, binds 16S rRNA.</text>
</comment>
<dbReference type="OrthoDB" id="9809485at2"/>
<dbReference type="GO" id="GO:0005525">
    <property type="term" value="F:GTP binding"/>
    <property type="evidence" value="ECO:0007669"/>
    <property type="project" value="UniProtKB-UniRule"/>
</dbReference>
<keyword evidence="3" id="KW-0694">RNA-binding</keyword>